<evidence type="ECO:0000313" key="4">
    <source>
        <dbReference type="Proteomes" id="UP001500454"/>
    </source>
</evidence>
<comment type="caution">
    <text evidence="3">The sequence shown here is derived from an EMBL/GenBank/DDBJ whole genome shotgun (WGS) entry which is preliminary data.</text>
</comment>
<protein>
    <recommendedName>
        <fullName evidence="2">Mce/MlaD domain-containing protein</fullName>
    </recommendedName>
</protein>
<name>A0ABP8J672_9BACT</name>
<keyword evidence="1" id="KW-1133">Transmembrane helix</keyword>
<dbReference type="Proteomes" id="UP001500454">
    <property type="component" value="Unassembled WGS sequence"/>
</dbReference>
<proteinExistence type="predicted"/>
<accession>A0ABP8J672</accession>
<keyword evidence="4" id="KW-1185">Reference proteome</keyword>
<organism evidence="3 4">
    <name type="scientific">Hymenobacter koreensis</name>
    <dbReference type="NCBI Taxonomy" id="1084523"/>
    <lineage>
        <taxon>Bacteria</taxon>
        <taxon>Pseudomonadati</taxon>
        <taxon>Bacteroidota</taxon>
        <taxon>Cytophagia</taxon>
        <taxon>Cytophagales</taxon>
        <taxon>Hymenobacteraceae</taxon>
        <taxon>Hymenobacter</taxon>
    </lineage>
</organism>
<evidence type="ECO:0000259" key="2">
    <source>
        <dbReference type="Pfam" id="PF02470"/>
    </source>
</evidence>
<feature type="transmembrane region" description="Helical" evidence="1">
    <location>
        <begin position="12"/>
        <end position="31"/>
    </location>
</feature>
<dbReference type="PROSITE" id="PS51257">
    <property type="entry name" value="PROKAR_LIPOPROTEIN"/>
    <property type="match status" value="1"/>
</dbReference>
<dbReference type="PANTHER" id="PTHR33371:SF4">
    <property type="entry name" value="INTERMEMBRANE PHOSPHOLIPID TRANSPORT SYSTEM BINDING PROTEIN MLAD"/>
    <property type="match status" value="1"/>
</dbReference>
<dbReference type="InterPro" id="IPR052336">
    <property type="entry name" value="MlaD_Phospholipid_Transporter"/>
</dbReference>
<sequence>MPERTASNHIRLGLFVLAGLGCLVATLLLLARKQSLFSSSLPVQADFRNVAGLVTGNNVRLAGIDVGTVRRINILNDSTVRVELSLNRDVQPFVKKNAVASIGTDGLVGNTIVNLTAVAAPARPVEPGDVLRTTAPLAIDEMLSTLNVSNKNLIGITQDLRQITSKLNGSDALWQLLGDEQLVAHARQSLQHAAAAAGQLQQSAQDVRQLTSGLREGRGPMGYLLTDTAFAGQLRHATRQLAGTSDTLARTLATLQRQVQTGAGPLNTLLTDTALSRQLRQSMLHVEQGTAGFNQSMEALQHNFLLRGYLRRQQKKQTPPAYR</sequence>
<dbReference type="EMBL" id="BAABHA010000010">
    <property type="protein sequence ID" value="GAA4385817.1"/>
    <property type="molecule type" value="Genomic_DNA"/>
</dbReference>
<keyword evidence="1" id="KW-0472">Membrane</keyword>
<gene>
    <name evidence="3" type="ORF">GCM10023186_29640</name>
</gene>
<dbReference type="RefSeq" id="WP_345225496.1">
    <property type="nucleotide sequence ID" value="NZ_BAABHA010000010.1"/>
</dbReference>
<dbReference type="PANTHER" id="PTHR33371">
    <property type="entry name" value="INTERMEMBRANE PHOSPHOLIPID TRANSPORT SYSTEM BINDING PROTEIN MLAD-RELATED"/>
    <property type="match status" value="1"/>
</dbReference>
<dbReference type="Pfam" id="PF02470">
    <property type="entry name" value="MlaD"/>
    <property type="match status" value="1"/>
</dbReference>
<evidence type="ECO:0000256" key="1">
    <source>
        <dbReference type="SAM" id="Phobius"/>
    </source>
</evidence>
<reference evidence="4" key="1">
    <citation type="journal article" date="2019" name="Int. J. Syst. Evol. Microbiol.">
        <title>The Global Catalogue of Microorganisms (GCM) 10K type strain sequencing project: providing services to taxonomists for standard genome sequencing and annotation.</title>
        <authorList>
            <consortium name="The Broad Institute Genomics Platform"/>
            <consortium name="The Broad Institute Genome Sequencing Center for Infectious Disease"/>
            <person name="Wu L."/>
            <person name="Ma J."/>
        </authorList>
    </citation>
    <scope>NUCLEOTIDE SEQUENCE [LARGE SCALE GENOMIC DNA]</scope>
    <source>
        <strain evidence="4">JCM 17924</strain>
    </source>
</reference>
<evidence type="ECO:0000313" key="3">
    <source>
        <dbReference type="EMBL" id="GAA4385817.1"/>
    </source>
</evidence>
<feature type="domain" description="Mce/MlaD" evidence="2">
    <location>
        <begin position="42"/>
        <end position="116"/>
    </location>
</feature>
<keyword evidence="1" id="KW-0812">Transmembrane</keyword>
<dbReference type="InterPro" id="IPR003399">
    <property type="entry name" value="Mce/MlaD"/>
</dbReference>